<proteinExistence type="predicted"/>
<evidence type="ECO:0000313" key="2">
    <source>
        <dbReference type="EMBL" id="QNO51220.1"/>
    </source>
</evidence>
<dbReference type="AlphaFoldDB" id="A0A7G9YT86"/>
<feature type="transmembrane region" description="Helical" evidence="1">
    <location>
        <begin position="20"/>
        <end position="40"/>
    </location>
</feature>
<sequence>MEINAKEKMEMVMQMKKIALAKLVIPFCIAGAMVIFFWFAGPDIYTQYAKVFSIYSFMPLGGAVAAIPAGLALGIPPVGLISFIIFTDAVLSLFLVWNFDYAKKIPGLGKLVERAEENGEKAIRKYKWAKRFGFVGLVVLVMFPLQWTGSAVGSMVGRLIGMTPLMTWLAVIVGTFIRSTLTTLISIGVLSFL</sequence>
<gene>
    <name evidence="2" type="ORF">BAILMKME_00018</name>
</gene>
<keyword evidence="1" id="KW-0812">Transmembrane</keyword>
<dbReference type="EMBL" id="MT631463">
    <property type="protein sequence ID" value="QNO51220.1"/>
    <property type="molecule type" value="Genomic_DNA"/>
</dbReference>
<feature type="transmembrane region" description="Helical" evidence="1">
    <location>
        <begin position="168"/>
        <end position="192"/>
    </location>
</feature>
<feature type="transmembrane region" description="Helical" evidence="1">
    <location>
        <begin position="52"/>
        <end position="73"/>
    </location>
</feature>
<dbReference type="InterPro" id="IPR009577">
    <property type="entry name" value="Sm_multidrug_ex"/>
</dbReference>
<dbReference type="Pfam" id="PF06695">
    <property type="entry name" value="Sm_multidrug_ex"/>
    <property type="match status" value="1"/>
</dbReference>
<evidence type="ECO:0000256" key="1">
    <source>
        <dbReference type="SAM" id="Phobius"/>
    </source>
</evidence>
<protein>
    <recommendedName>
        <fullName evidence="3">Small multi-drug export protein</fullName>
    </recommendedName>
</protein>
<name>A0A7G9YT86_9EURY</name>
<feature type="transmembrane region" description="Helical" evidence="1">
    <location>
        <begin position="134"/>
        <end position="156"/>
    </location>
</feature>
<accession>A0A7G9YT86</accession>
<reference evidence="2" key="1">
    <citation type="submission" date="2020-06" db="EMBL/GenBank/DDBJ databases">
        <title>Unique genomic features of the anaerobic methanotrophic archaea.</title>
        <authorList>
            <person name="Chadwick G.L."/>
            <person name="Skennerton C.T."/>
            <person name="Laso-Perez R."/>
            <person name="Leu A.O."/>
            <person name="Speth D.R."/>
            <person name="Yu H."/>
            <person name="Morgan-Lang C."/>
            <person name="Hatzenpichler R."/>
            <person name="Goudeau D."/>
            <person name="Malmstrom R."/>
            <person name="Brazelton W.J."/>
            <person name="Woyke T."/>
            <person name="Hallam S.J."/>
            <person name="Tyson G.W."/>
            <person name="Wegener G."/>
            <person name="Boetius A."/>
            <person name="Orphan V."/>
        </authorList>
    </citation>
    <scope>NUCLEOTIDE SEQUENCE</scope>
</reference>
<evidence type="ECO:0008006" key="3">
    <source>
        <dbReference type="Google" id="ProtNLM"/>
    </source>
</evidence>
<feature type="transmembrane region" description="Helical" evidence="1">
    <location>
        <begin position="80"/>
        <end position="99"/>
    </location>
</feature>
<keyword evidence="1" id="KW-1133">Transmembrane helix</keyword>
<organism evidence="2">
    <name type="scientific">Candidatus Methanophagaceae archaeon ANME-1 ERB6</name>
    <dbReference type="NCBI Taxonomy" id="2759912"/>
    <lineage>
        <taxon>Archaea</taxon>
        <taxon>Methanobacteriati</taxon>
        <taxon>Methanobacteriota</taxon>
        <taxon>Stenosarchaea group</taxon>
        <taxon>Methanomicrobia</taxon>
        <taxon>Candidatus Methanophagales</taxon>
        <taxon>Candidatus Methanophagaceae</taxon>
    </lineage>
</organism>
<keyword evidence="1" id="KW-0472">Membrane</keyword>